<keyword evidence="1" id="KW-0677">Repeat</keyword>
<dbReference type="eggNOG" id="KOG4197">
    <property type="taxonomic scope" value="Eukaryota"/>
</dbReference>
<feature type="repeat" description="PPR" evidence="2">
    <location>
        <begin position="92"/>
        <end position="126"/>
    </location>
</feature>
<feature type="repeat" description="PPR" evidence="2">
    <location>
        <begin position="193"/>
        <end position="227"/>
    </location>
</feature>
<dbReference type="EMBL" id="GL377608">
    <property type="protein sequence ID" value="EFJ18790.1"/>
    <property type="molecule type" value="Genomic_DNA"/>
</dbReference>
<dbReference type="FunFam" id="1.25.40.10:FF:000090">
    <property type="entry name" value="Pentatricopeptide repeat-containing protein, chloroplastic"/>
    <property type="match status" value="1"/>
</dbReference>
<dbReference type="AlphaFoldDB" id="D8S9C3"/>
<accession>D8S9C3</accession>
<organism evidence="4">
    <name type="scientific">Selaginella moellendorffii</name>
    <name type="common">Spikemoss</name>
    <dbReference type="NCBI Taxonomy" id="88036"/>
    <lineage>
        <taxon>Eukaryota</taxon>
        <taxon>Viridiplantae</taxon>
        <taxon>Streptophyta</taxon>
        <taxon>Embryophyta</taxon>
        <taxon>Tracheophyta</taxon>
        <taxon>Lycopodiopsida</taxon>
        <taxon>Selaginellales</taxon>
        <taxon>Selaginellaceae</taxon>
        <taxon>Selaginella</taxon>
    </lineage>
</organism>
<dbReference type="Pfam" id="PF13041">
    <property type="entry name" value="PPR_2"/>
    <property type="match status" value="3"/>
</dbReference>
<reference evidence="3 4" key="1">
    <citation type="journal article" date="2011" name="Science">
        <title>The Selaginella genome identifies genetic changes associated with the evolution of vascular plants.</title>
        <authorList>
            <person name="Banks J.A."/>
            <person name="Nishiyama T."/>
            <person name="Hasebe M."/>
            <person name="Bowman J.L."/>
            <person name="Gribskov M."/>
            <person name="dePamphilis C."/>
            <person name="Albert V.A."/>
            <person name="Aono N."/>
            <person name="Aoyama T."/>
            <person name="Ambrose B.A."/>
            <person name="Ashton N.W."/>
            <person name="Axtell M.J."/>
            <person name="Barker E."/>
            <person name="Barker M.S."/>
            <person name="Bennetzen J.L."/>
            <person name="Bonawitz N.D."/>
            <person name="Chapple C."/>
            <person name="Cheng C."/>
            <person name="Correa L.G."/>
            <person name="Dacre M."/>
            <person name="DeBarry J."/>
            <person name="Dreyer I."/>
            <person name="Elias M."/>
            <person name="Engstrom E.M."/>
            <person name="Estelle M."/>
            <person name="Feng L."/>
            <person name="Finet C."/>
            <person name="Floyd S.K."/>
            <person name="Frommer W.B."/>
            <person name="Fujita T."/>
            <person name="Gramzow L."/>
            <person name="Gutensohn M."/>
            <person name="Harholt J."/>
            <person name="Hattori M."/>
            <person name="Heyl A."/>
            <person name="Hirai T."/>
            <person name="Hiwatashi Y."/>
            <person name="Ishikawa M."/>
            <person name="Iwata M."/>
            <person name="Karol K.G."/>
            <person name="Koehler B."/>
            <person name="Kolukisaoglu U."/>
            <person name="Kubo M."/>
            <person name="Kurata T."/>
            <person name="Lalonde S."/>
            <person name="Li K."/>
            <person name="Li Y."/>
            <person name="Litt A."/>
            <person name="Lyons E."/>
            <person name="Manning G."/>
            <person name="Maruyama T."/>
            <person name="Michael T.P."/>
            <person name="Mikami K."/>
            <person name="Miyazaki S."/>
            <person name="Morinaga S."/>
            <person name="Murata T."/>
            <person name="Mueller-Roeber B."/>
            <person name="Nelson D.R."/>
            <person name="Obara M."/>
            <person name="Oguri Y."/>
            <person name="Olmstead R.G."/>
            <person name="Onodera N."/>
            <person name="Petersen B.L."/>
            <person name="Pils B."/>
            <person name="Prigge M."/>
            <person name="Rensing S.A."/>
            <person name="Riano-Pachon D.M."/>
            <person name="Roberts A.W."/>
            <person name="Sato Y."/>
            <person name="Scheller H.V."/>
            <person name="Schulz B."/>
            <person name="Schulz C."/>
            <person name="Shakirov E.V."/>
            <person name="Shibagaki N."/>
            <person name="Shinohara N."/>
            <person name="Shippen D.E."/>
            <person name="Soerensen I."/>
            <person name="Sotooka R."/>
            <person name="Sugimoto N."/>
            <person name="Sugita M."/>
            <person name="Sumikawa N."/>
            <person name="Tanurdzic M."/>
            <person name="Theissen G."/>
            <person name="Ulvskov P."/>
            <person name="Wakazuki S."/>
            <person name="Weng J.K."/>
            <person name="Willats W.W."/>
            <person name="Wipf D."/>
            <person name="Wolf P.G."/>
            <person name="Yang L."/>
            <person name="Zimmer A.D."/>
            <person name="Zhu Q."/>
            <person name="Mitros T."/>
            <person name="Hellsten U."/>
            <person name="Loque D."/>
            <person name="Otillar R."/>
            <person name="Salamov A."/>
            <person name="Schmutz J."/>
            <person name="Shapiro H."/>
            <person name="Lindquist E."/>
            <person name="Lucas S."/>
            <person name="Rokhsar D."/>
            <person name="Grigoriev I.V."/>
        </authorList>
    </citation>
    <scope>NUCLEOTIDE SEQUENCE [LARGE SCALE GENOMIC DNA]</scope>
</reference>
<dbReference type="Gramene" id="EFJ18790">
    <property type="protein sequence ID" value="EFJ18790"/>
    <property type="gene ID" value="SELMODRAFT_111891"/>
</dbReference>
<proteinExistence type="predicted"/>
<dbReference type="Gene3D" id="1.25.40.10">
    <property type="entry name" value="Tetratricopeptide repeat domain"/>
    <property type="match status" value="4"/>
</dbReference>
<dbReference type="Pfam" id="PF01535">
    <property type="entry name" value="PPR"/>
    <property type="match status" value="6"/>
</dbReference>
<sequence length="719" mass="79040">MITANAQSGNYTQAFALFQKLHVHGVLPNQIALVATLNSCLADHQVRSVHECAREIHCEHEKIVATALLNAYGKCGDLESAGAIFRGMEERDLISWTALITGYAQFGHSRQALDLYREMLMDGVSPSRITFLSLLSACTKLGSLREASLVHDHIRQSGNQQGLSIQNGVVCMYHRCGSVENAKLVFDAMPRRDVISWTSMIAAYAQSGSCDDAIRLYRRMELEGEKPNKVTFLAAMEACAKSLAPEEEAEALHRCVIESGLETDVVVATALVNMYGKSARTLGRAQEIFDGVEKRDNVVWNALIAAYAQHGCRDRALDLLEQMQRQSFESDSIVRNALMNMYGKCGCAEDALRLFEASPRLQNVISWNTVIAVHAQNGEHQRSMVLFHRMQLAGVPADRATLLTVLYACTNPAALRTGRIVRELATQRGYHHEVKFQTALVLMHAKCETLDAAVEVFESMHHRDTPSWNAMVAAYGYHACSLNGRWKESFKLLQQMQVDGAVPDTVTLVTVLSACAAGSAIAKGRAVHRFAAENGLMSDVAVANGVVDFYGKCGCLLEARAVLDKMAKLDEVTWNSLLAGYAQHGYGVETLEAFTEMQHRGYSANRITFMSVLHACSHVGLVAEGCKYFSSMIGDYGFQPIEEHCGCMIDLLGRAGHLSEAKMLLARMPFKPNLIAWMSLLGSCKVHGNLELGRDAALKVLEFDPENAAAHMLLSEIVT</sequence>
<dbReference type="Proteomes" id="UP000001514">
    <property type="component" value="Unassembled WGS sequence"/>
</dbReference>
<evidence type="ECO:0000256" key="2">
    <source>
        <dbReference type="PROSITE-ProRule" id="PRU00708"/>
    </source>
</evidence>
<dbReference type="PANTHER" id="PTHR24015:SF548">
    <property type="entry name" value="OS08G0340900 PROTEIN"/>
    <property type="match status" value="1"/>
</dbReference>
<evidence type="ECO:0000313" key="4">
    <source>
        <dbReference type="Proteomes" id="UP000001514"/>
    </source>
</evidence>
<dbReference type="InParanoid" id="D8S9C3"/>
<dbReference type="NCBIfam" id="TIGR00756">
    <property type="entry name" value="PPR"/>
    <property type="match status" value="5"/>
</dbReference>
<gene>
    <name evidence="3" type="ORF">SELMODRAFT_111891</name>
</gene>
<dbReference type="PROSITE" id="PS51375">
    <property type="entry name" value="PPR"/>
    <property type="match status" value="6"/>
</dbReference>
<protein>
    <recommendedName>
        <fullName evidence="5">Pentacotripeptide-repeat region of PRORP domain-containing protein</fullName>
    </recommendedName>
</protein>
<dbReference type="InterPro" id="IPR002885">
    <property type="entry name" value="PPR_rpt"/>
</dbReference>
<evidence type="ECO:0008006" key="5">
    <source>
        <dbReference type="Google" id="ProtNLM"/>
    </source>
</evidence>
<dbReference type="FunFam" id="1.25.40.10:FF:000031">
    <property type="entry name" value="Pentatricopeptide repeat-containing protein mitochondrial"/>
    <property type="match status" value="1"/>
</dbReference>
<dbReference type="KEGG" id="smo:SELMODRAFT_111891"/>
<dbReference type="PANTHER" id="PTHR24015">
    <property type="entry name" value="OS07G0578800 PROTEIN-RELATED"/>
    <property type="match status" value="1"/>
</dbReference>
<dbReference type="STRING" id="88036.D8S9C3"/>
<feature type="repeat" description="PPR" evidence="2">
    <location>
        <begin position="363"/>
        <end position="397"/>
    </location>
</feature>
<dbReference type="HOGENOM" id="CLU_002706_15_6_1"/>
<feature type="repeat" description="PPR" evidence="2">
    <location>
        <begin position="296"/>
        <end position="330"/>
    </location>
</feature>
<feature type="repeat" description="PPR" evidence="2">
    <location>
        <begin position="464"/>
        <end position="503"/>
    </location>
</feature>
<dbReference type="FunFam" id="1.25.40.10:FF:000344">
    <property type="entry name" value="Pentatricopeptide repeat-containing protein"/>
    <property type="match status" value="1"/>
</dbReference>
<dbReference type="InterPro" id="IPR011990">
    <property type="entry name" value="TPR-like_helical_dom_sf"/>
</dbReference>
<keyword evidence="4" id="KW-1185">Reference proteome</keyword>
<name>D8S9C3_SELML</name>
<dbReference type="GO" id="GO:0009451">
    <property type="term" value="P:RNA modification"/>
    <property type="evidence" value="ECO:0007669"/>
    <property type="project" value="InterPro"/>
</dbReference>
<dbReference type="InterPro" id="IPR046960">
    <property type="entry name" value="PPR_At4g14850-like_plant"/>
</dbReference>
<evidence type="ECO:0000313" key="3">
    <source>
        <dbReference type="EMBL" id="EFJ18790.1"/>
    </source>
</evidence>
<feature type="repeat" description="PPR" evidence="2">
    <location>
        <begin position="570"/>
        <end position="604"/>
    </location>
</feature>
<evidence type="ECO:0000256" key="1">
    <source>
        <dbReference type="ARBA" id="ARBA00022737"/>
    </source>
</evidence>
<dbReference type="GO" id="GO:0003723">
    <property type="term" value="F:RNA binding"/>
    <property type="evidence" value="ECO:0007669"/>
    <property type="project" value="InterPro"/>
</dbReference>